<proteinExistence type="predicted"/>
<dbReference type="HOGENOM" id="CLU_152024_0_0_1"/>
<dbReference type="OrthoDB" id="3059986at2759"/>
<feature type="region of interest" description="Disordered" evidence="1">
    <location>
        <begin position="37"/>
        <end position="58"/>
    </location>
</feature>
<protein>
    <submittedName>
        <fullName evidence="2">Uncharacterized protein</fullName>
    </submittedName>
</protein>
<reference evidence="3" key="1">
    <citation type="journal article" date="2014" name="Proc. Natl. Acad. Sci. U.S.A.">
        <title>Extensive sampling of basidiomycete genomes demonstrates inadequacy of the white-rot/brown-rot paradigm for wood decay fungi.</title>
        <authorList>
            <person name="Riley R."/>
            <person name="Salamov A.A."/>
            <person name="Brown D.W."/>
            <person name="Nagy L.G."/>
            <person name="Floudas D."/>
            <person name="Held B.W."/>
            <person name="Levasseur A."/>
            <person name="Lombard V."/>
            <person name="Morin E."/>
            <person name="Otillar R."/>
            <person name="Lindquist E.A."/>
            <person name="Sun H."/>
            <person name="LaButti K.M."/>
            <person name="Schmutz J."/>
            <person name="Jabbour D."/>
            <person name="Luo H."/>
            <person name="Baker S.E."/>
            <person name="Pisabarro A.G."/>
            <person name="Walton J.D."/>
            <person name="Blanchette R.A."/>
            <person name="Henrissat B."/>
            <person name="Martin F."/>
            <person name="Cullen D."/>
            <person name="Hibbett D.S."/>
            <person name="Grigoriev I.V."/>
        </authorList>
    </citation>
    <scope>NUCLEOTIDE SEQUENCE [LARGE SCALE GENOMIC DNA]</scope>
    <source>
        <strain evidence="3">PC15</strain>
    </source>
</reference>
<dbReference type="AlphaFoldDB" id="A0A067N7U6"/>
<gene>
    <name evidence="2" type="ORF">PLEOSDRAFT_1072574</name>
</gene>
<accession>A0A067N7U6</accession>
<dbReference type="InParanoid" id="A0A067N7U6"/>
<name>A0A067N7U6_PLEO1</name>
<dbReference type="EMBL" id="KL198012">
    <property type="protein sequence ID" value="KDQ24113.1"/>
    <property type="molecule type" value="Genomic_DNA"/>
</dbReference>
<dbReference type="VEuPathDB" id="FungiDB:PLEOSDRAFT_1072574"/>
<sequence>MSTEQVIAADAAGIVWKEMKSENGATFEVGVKLSSAAIDEGEPDRPRDGPPIAVDWPVGDDTWKDVDTGAKGITRYKLHSNSPSIWKYRLDFSNVRTGQFVFFDESGDGYKVSTYQIGDHYVRYNSPRPTIKWVQ</sequence>
<evidence type="ECO:0000313" key="3">
    <source>
        <dbReference type="Proteomes" id="UP000027073"/>
    </source>
</evidence>
<evidence type="ECO:0000313" key="2">
    <source>
        <dbReference type="EMBL" id="KDQ24113.1"/>
    </source>
</evidence>
<organism evidence="2 3">
    <name type="scientific">Pleurotus ostreatus (strain PC15)</name>
    <name type="common">Oyster mushroom</name>
    <dbReference type="NCBI Taxonomy" id="1137138"/>
    <lineage>
        <taxon>Eukaryota</taxon>
        <taxon>Fungi</taxon>
        <taxon>Dikarya</taxon>
        <taxon>Basidiomycota</taxon>
        <taxon>Agaricomycotina</taxon>
        <taxon>Agaricomycetes</taxon>
        <taxon>Agaricomycetidae</taxon>
        <taxon>Agaricales</taxon>
        <taxon>Pleurotineae</taxon>
        <taxon>Pleurotaceae</taxon>
        <taxon>Pleurotus</taxon>
    </lineage>
</organism>
<dbReference type="Proteomes" id="UP000027073">
    <property type="component" value="Unassembled WGS sequence"/>
</dbReference>
<evidence type="ECO:0000256" key="1">
    <source>
        <dbReference type="SAM" id="MobiDB-lite"/>
    </source>
</evidence>